<accession>A0ACA9YEM6</accession>
<proteinExistence type="predicted"/>
<name>A0ACA9YEM6_9ASCO</name>
<gene>
    <name evidence="1" type="ORF">CLIB1444_16S01002</name>
</gene>
<dbReference type="Proteomes" id="UP001152531">
    <property type="component" value="Unassembled WGS sequence"/>
</dbReference>
<evidence type="ECO:0000313" key="1">
    <source>
        <dbReference type="EMBL" id="CAH6723536.1"/>
    </source>
</evidence>
<comment type="caution">
    <text evidence="1">The sequence shown here is derived from an EMBL/GenBank/DDBJ whole genome shotgun (WGS) entry which is preliminary data.</text>
</comment>
<evidence type="ECO:0000313" key="2">
    <source>
        <dbReference type="Proteomes" id="UP001152531"/>
    </source>
</evidence>
<keyword evidence="2" id="KW-1185">Reference proteome</keyword>
<sequence length="250" mass="28971">MTSIPPSPEHPQGDEELKELPEGQFDIDLNPGISSDEDDESIDNNKSGDISQANDEAHVNNEYETDNFDVGDVPTITSSFDEEYDNVKVELDSHQPISLSQQSKFVNYIDEELLKLQRKFVKTQSGEIRFNLNQLINELDQNLKLIWRSISIASHNNIEYFIKILNDMEDYFEFYPQFTSDSGIFKTIQFIDVRIALLHDKKLLQPTQFVRILSIISRLRMMVISKIYRNDDVTIEIEISKIFEGILDRS</sequence>
<reference evidence="1" key="1">
    <citation type="submission" date="2022-06" db="EMBL/GenBank/DDBJ databases">
        <authorList>
            <person name="Legras J.-L."/>
            <person name="Devillers H."/>
            <person name="Grondin C."/>
        </authorList>
    </citation>
    <scope>NUCLEOTIDE SEQUENCE</scope>
    <source>
        <strain evidence="1">CLIB 1444</strain>
    </source>
</reference>
<organism evidence="1 2">
    <name type="scientific">[Candida] jaroonii</name>
    <dbReference type="NCBI Taxonomy" id="467808"/>
    <lineage>
        <taxon>Eukaryota</taxon>
        <taxon>Fungi</taxon>
        <taxon>Dikarya</taxon>
        <taxon>Ascomycota</taxon>
        <taxon>Saccharomycotina</taxon>
        <taxon>Pichiomycetes</taxon>
        <taxon>Debaryomycetaceae</taxon>
        <taxon>Yamadazyma</taxon>
    </lineage>
</organism>
<protein>
    <submittedName>
        <fullName evidence="1">Uncharacterized protein</fullName>
    </submittedName>
</protein>
<dbReference type="EMBL" id="CALSDN010000016">
    <property type="protein sequence ID" value="CAH6723536.1"/>
    <property type="molecule type" value="Genomic_DNA"/>
</dbReference>